<protein>
    <submittedName>
        <fullName evidence="1">Uncharacterized protein</fullName>
    </submittedName>
</protein>
<sequence>MTVDETSTGLPRRAFLATGIGLATLTATAALSSPAEASGVWHADWRFCNKCFGLVRALQQVHNQCPAGGRHAIQGWTFGIPFTNSTDHHSGETAYQQSDWRQCSSCGLLYYHDFPGVCAGRGGRAHTGPFPQNLLWHDRNPVPGNFQGAWRFCFKCSALYFDGYQPNRGVCPGNPGWGHAAAGYLFQLEVYAYTS</sequence>
<dbReference type="InterPro" id="IPR006311">
    <property type="entry name" value="TAT_signal"/>
</dbReference>
<organism evidence="1 2">
    <name type="scientific">Frankia canadensis</name>
    <dbReference type="NCBI Taxonomy" id="1836972"/>
    <lineage>
        <taxon>Bacteria</taxon>
        <taxon>Bacillati</taxon>
        <taxon>Actinomycetota</taxon>
        <taxon>Actinomycetes</taxon>
        <taxon>Frankiales</taxon>
        <taxon>Frankiaceae</taxon>
        <taxon>Frankia</taxon>
    </lineage>
</organism>
<dbReference type="RefSeq" id="WP_243408120.1">
    <property type="nucleotide sequence ID" value="NZ_FZMO01000547.1"/>
</dbReference>
<evidence type="ECO:0000313" key="2">
    <source>
        <dbReference type="Proteomes" id="UP000234331"/>
    </source>
</evidence>
<dbReference type="AlphaFoldDB" id="A0A2I2L1N3"/>
<accession>A0A2I2L1N3</accession>
<gene>
    <name evidence="1" type="ORF">FRACA_80077</name>
</gene>
<dbReference type="PROSITE" id="PS51318">
    <property type="entry name" value="TAT"/>
    <property type="match status" value="1"/>
</dbReference>
<name>A0A2I2L1N3_9ACTN</name>
<reference evidence="1 2" key="1">
    <citation type="submission" date="2017-06" db="EMBL/GenBank/DDBJ databases">
        <authorList>
            <person name="Kim H.J."/>
            <person name="Triplett B.A."/>
        </authorList>
    </citation>
    <scope>NUCLEOTIDE SEQUENCE [LARGE SCALE GENOMIC DNA]</scope>
    <source>
        <strain evidence="1">FRACA_ARgP5</strain>
    </source>
</reference>
<keyword evidence="2" id="KW-1185">Reference proteome</keyword>
<dbReference type="Proteomes" id="UP000234331">
    <property type="component" value="Unassembled WGS sequence"/>
</dbReference>
<proteinExistence type="predicted"/>
<dbReference type="EMBL" id="FZMO01000547">
    <property type="protein sequence ID" value="SNQ51777.1"/>
    <property type="molecule type" value="Genomic_DNA"/>
</dbReference>
<evidence type="ECO:0000313" key="1">
    <source>
        <dbReference type="EMBL" id="SNQ51777.1"/>
    </source>
</evidence>